<keyword evidence="2" id="KW-0732">Signal</keyword>
<gene>
    <name evidence="4" type="ORF">CQW49_16690</name>
</gene>
<dbReference type="AlphaFoldDB" id="A0A2D2D2Z6"/>
<feature type="domain" description="AB hydrolase-1" evidence="3">
    <location>
        <begin position="53"/>
        <end position="287"/>
    </location>
</feature>
<proteinExistence type="predicted"/>
<dbReference type="GO" id="GO:0016787">
    <property type="term" value="F:hydrolase activity"/>
    <property type="evidence" value="ECO:0007669"/>
    <property type="project" value="UniProtKB-KW"/>
</dbReference>
<dbReference type="Pfam" id="PF00561">
    <property type="entry name" value="Abhydrolase_1"/>
    <property type="match status" value="1"/>
</dbReference>
<protein>
    <submittedName>
        <fullName evidence="4">Alpha/beta hydrolase</fullName>
    </submittedName>
</protein>
<dbReference type="RefSeq" id="WP_003614364.1">
    <property type="nucleotide sequence ID" value="NZ_ADVE02000001.1"/>
</dbReference>
<reference evidence="5" key="1">
    <citation type="submission" date="2017-10" db="EMBL/GenBank/DDBJ databases">
        <title>Completed PacBio SMRT sequence of Methylosinus trichosporium OB3b reveals presence of a third large plasmid.</title>
        <authorList>
            <person name="Charles T.C."/>
            <person name="Lynch M.D.J."/>
            <person name="Heil J.R."/>
            <person name="Cheng J."/>
        </authorList>
    </citation>
    <scope>NUCLEOTIDE SEQUENCE [LARGE SCALE GENOMIC DNA]</scope>
    <source>
        <strain evidence="5">OB3b</strain>
    </source>
</reference>
<dbReference type="InterPro" id="IPR029058">
    <property type="entry name" value="AB_hydrolase_fold"/>
</dbReference>
<dbReference type="SUPFAM" id="SSF53474">
    <property type="entry name" value="alpha/beta-Hydrolases"/>
    <property type="match status" value="1"/>
</dbReference>
<evidence type="ECO:0000313" key="4">
    <source>
        <dbReference type="EMBL" id="ATQ69336.1"/>
    </source>
</evidence>
<keyword evidence="1 4" id="KW-0378">Hydrolase</keyword>
<dbReference type="InterPro" id="IPR000639">
    <property type="entry name" value="Epox_hydrolase-like"/>
</dbReference>
<evidence type="ECO:0000256" key="1">
    <source>
        <dbReference type="ARBA" id="ARBA00022801"/>
    </source>
</evidence>
<dbReference type="KEGG" id="mtw:CQW49_16690"/>
<dbReference type="STRING" id="595536.GCA_000178815_01844"/>
<accession>A0A2D2D2Z6</accession>
<feature type="chain" id="PRO_5013891223" evidence="2">
    <location>
        <begin position="22"/>
        <end position="305"/>
    </location>
</feature>
<keyword evidence="5" id="KW-1185">Reference proteome</keyword>
<evidence type="ECO:0000313" key="5">
    <source>
        <dbReference type="Proteomes" id="UP000230709"/>
    </source>
</evidence>
<evidence type="ECO:0000256" key="2">
    <source>
        <dbReference type="SAM" id="SignalP"/>
    </source>
</evidence>
<sequence>MERRAFLAATAGAALLGPALAEVAPAALPADGASRFVEANGVRLHYVVVGAGPAVVLLHGWPQTWLAWKQTMERLASRFTLIAPDLRGVGLSQRTPAGYDKQTIAADIAALIAHVAGGRAHVVGHDMGGKAAFLLAHLHPDCVERLVLVDCLLPGTENMDAAHGGAWHYGFHMAPEIPELLTKGREHAYITAQIRAWSYRKTAVSEATIAEYARHYATPGGMAAGFAFYRALPEDARLAASFTDSTLSMPVMTIAGRHGVGARLEEAARRQARDLTAEIVEDSGHFVAEEAPDFFCDRLARFLSA</sequence>
<dbReference type="EMBL" id="CP023737">
    <property type="protein sequence ID" value="ATQ69336.1"/>
    <property type="molecule type" value="Genomic_DNA"/>
</dbReference>
<evidence type="ECO:0000259" key="3">
    <source>
        <dbReference type="Pfam" id="PF00561"/>
    </source>
</evidence>
<organism evidence="4 5">
    <name type="scientific">Methylosinus trichosporium (strain ATCC 35070 / NCIMB 11131 / UNIQEM 75 / OB3b)</name>
    <dbReference type="NCBI Taxonomy" id="595536"/>
    <lineage>
        <taxon>Bacteria</taxon>
        <taxon>Pseudomonadati</taxon>
        <taxon>Pseudomonadota</taxon>
        <taxon>Alphaproteobacteria</taxon>
        <taxon>Hyphomicrobiales</taxon>
        <taxon>Methylocystaceae</taxon>
        <taxon>Methylosinus</taxon>
    </lineage>
</organism>
<dbReference type="Proteomes" id="UP000230709">
    <property type="component" value="Chromosome"/>
</dbReference>
<dbReference type="PRINTS" id="PR00111">
    <property type="entry name" value="ABHYDROLASE"/>
</dbReference>
<name>A0A2D2D2Z6_METT3</name>
<dbReference type="InterPro" id="IPR000073">
    <property type="entry name" value="AB_hydrolase_1"/>
</dbReference>
<dbReference type="PANTHER" id="PTHR43329">
    <property type="entry name" value="EPOXIDE HYDROLASE"/>
    <property type="match status" value="1"/>
</dbReference>
<feature type="signal peptide" evidence="2">
    <location>
        <begin position="1"/>
        <end position="21"/>
    </location>
</feature>
<dbReference type="Gene3D" id="3.40.50.1820">
    <property type="entry name" value="alpha/beta hydrolase"/>
    <property type="match status" value="1"/>
</dbReference>
<dbReference type="PRINTS" id="PR00412">
    <property type="entry name" value="EPOXHYDRLASE"/>
</dbReference>